<name>A0AAU1I9A0_9ACTN</name>
<gene>
    <name evidence="1" type="ORF">OG477_43880</name>
</gene>
<accession>A0AAU1I9A0</accession>
<sequence length="221" mass="24753">MRTSTETSLVPYVTLRAGEEGAPANLAITPEWPGNWPRLRYIDEERADRDVRGVLWARCSHTRRDERGMPTGTPRWKLMHPSRQRETMQELRCQVCVRPARTPLGFVFLAGPNDYERDATSIITGQPPVCPKHARAAARLCPYLDGRPMVFIARSAPLYGVHGTLYGYGEDGVQVVATPDQPLPYGHANLRTFLASQLVRRLQSFRLVDLDELLEGSAAAT</sequence>
<reference evidence="1" key="1">
    <citation type="submission" date="2022-10" db="EMBL/GenBank/DDBJ databases">
        <title>The complete genomes of actinobacterial strains from the NBC collection.</title>
        <authorList>
            <person name="Joergensen T.S."/>
            <person name="Alvarez Arevalo M."/>
            <person name="Sterndorff E.B."/>
            <person name="Faurdal D."/>
            <person name="Vuksanovic O."/>
            <person name="Mourched A.-S."/>
            <person name="Charusanti P."/>
            <person name="Shaw S."/>
            <person name="Blin K."/>
            <person name="Weber T."/>
        </authorList>
    </citation>
    <scope>NUCLEOTIDE SEQUENCE</scope>
    <source>
        <strain evidence="1">NBC 00180</strain>
    </source>
</reference>
<dbReference type="AlphaFoldDB" id="A0AAU1I9A0"/>
<dbReference type="EMBL" id="CP108140">
    <property type="protein sequence ID" value="WTP91738.1"/>
    <property type="molecule type" value="Genomic_DNA"/>
</dbReference>
<proteinExistence type="predicted"/>
<organism evidence="1">
    <name type="scientific">Streptomyces sp. NBC_00180</name>
    <dbReference type="NCBI Taxonomy" id="2903632"/>
    <lineage>
        <taxon>Bacteria</taxon>
        <taxon>Bacillati</taxon>
        <taxon>Actinomycetota</taxon>
        <taxon>Actinomycetes</taxon>
        <taxon>Kitasatosporales</taxon>
        <taxon>Streptomycetaceae</taxon>
        <taxon>Streptomyces</taxon>
    </lineage>
</organism>
<evidence type="ECO:0000313" key="1">
    <source>
        <dbReference type="EMBL" id="WTP91738.1"/>
    </source>
</evidence>
<protein>
    <submittedName>
        <fullName evidence="1">Uncharacterized protein</fullName>
    </submittedName>
</protein>